<dbReference type="CDD" id="cd03399">
    <property type="entry name" value="SPFH_flotillin"/>
    <property type="match status" value="1"/>
</dbReference>
<evidence type="ECO:0000313" key="8">
    <source>
        <dbReference type="Proteomes" id="UP001324115"/>
    </source>
</evidence>
<keyword evidence="8" id="KW-1185">Reference proteome</keyword>
<keyword evidence="2 5" id="KW-1003">Cell membrane</keyword>
<comment type="similarity">
    <text evidence="1 5">Belongs to the band 7/mec-2 family. Flotillin subfamily.</text>
</comment>
<reference evidence="7 8" key="1">
    <citation type="journal article" date="2023" name="G3 (Bethesda)">
        <title>A haplotype-resolved chromosome-scale genome for Quercus rubra L. provides insights into the genetics of adaptive traits for red oak species.</title>
        <authorList>
            <person name="Kapoor B."/>
            <person name="Jenkins J."/>
            <person name="Schmutz J."/>
            <person name="Zhebentyayeva T."/>
            <person name="Kuelheim C."/>
            <person name="Coggeshall M."/>
            <person name="Heim C."/>
            <person name="Lasky J.R."/>
            <person name="Leites L."/>
            <person name="Islam-Faridi N."/>
            <person name="Romero-Severson J."/>
            <person name="DeLeo V.L."/>
            <person name="Lucas S.M."/>
            <person name="Lazic D."/>
            <person name="Gailing O."/>
            <person name="Carlson J."/>
            <person name="Staton M."/>
        </authorList>
    </citation>
    <scope>NUCLEOTIDE SEQUENCE [LARGE SCALE GENOMIC DNA]</scope>
    <source>
        <strain evidence="7">Pseudo-F2</strain>
    </source>
</reference>
<dbReference type="EMBL" id="JAXUIC010000005">
    <property type="protein sequence ID" value="KAK4590295.1"/>
    <property type="molecule type" value="Genomic_DNA"/>
</dbReference>
<proteinExistence type="inferred from homology"/>
<gene>
    <name evidence="7" type="ORF">RGQ29_020727</name>
</gene>
<dbReference type="AlphaFoldDB" id="A0AAN7FC27"/>
<dbReference type="PANTHER" id="PTHR13806:SF31">
    <property type="entry name" value="FLOTILLIN-LIKE PROTEIN 1-RELATED"/>
    <property type="match status" value="1"/>
</dbReference>
<evidence type="ECO:0000256" key="5">
    <source>
        <dbReference type="RuleBase" id="RU366054"/>
    </source>
</evidence>
<evidence type="ECO:0000256" key="2">
    <source>
        <dbReference type="ARBA" id="ARBA00022475"/>
    </source>
</evidence>
<evidence type="ECO:0000256" key="3">
    <source>
        <dbReference type="ARBA" id="ARBA00023054"/>
    </source>
</evidence>
<dbReference type="GO" id="GO:0005901">
    <property type="term" value="C:caveola"/>
    <property type="evidence" value="ECO:0007669"/>
    <property type="project" value="UniProtKB-SubCell"/>
</dbReference>
<evidence type="ECO:0000313" key="7">
    <source>
        <dbReference type="EMBL" id="KAK4590295.1"/>
    </source>
</evidence>
<accession>A0AAN7FC27</accession>
<dbReference type="InterPro" id="IPR001107">
    <property type="entry name" value="Band_7"/>
</dbReference>
<comment type="caution">
    <text evidence="7">The sequence shown here is derived from an EMBL/GenBank/DDBJ whole genome shotgun (WGS) entry which is preliminary data.</text>
</comment>
<dbReference type="InterPro" id="IPR027705">
    <property type="entry name" value="Flotillin_fam"/>
</dbReference>
<organism evidence="7 8">
    <name type="scientific">Quercus rubra</name>
    <name type="common">Northern red oak</name>
    <name type="synonym">Quercus borealis</name>
    <dbReference type="NCBI Taxonomy" id="3512"/>
    <lineage>
        <taxon>Eukaryota</taxon>
        <taxon>Viridiplantae</taxon>
        <taxon>Streptophyta</taxon>
        <taxon>Embryophyta</taxon>
        <taxon>Tracheophyta</taxon>
        <taxon>Spermatophyta</taxon>
        <taxon>Magnoliopsida</taxon>
        <taxon>eudicotyledons</taxon>
        <taxon>Gunneridae</taxon>
        <taxon>Pentapetalae</taxon>
        <taxon>rosids</taxon>
        <taxon>fabids</taxon>
        <taxon>Fagales</taxon>
        <taxon>Fagaceae</taxon>
        <taxon>Quercus</taxon>
    </lineage>
</organism>
<keyword evidence="4 5" id="KW-0472">Membrane</keyword>
<dbReference type="Proteomes" id="UP001324115">
    <property type="component" value="Unassembled WGS sequence"/>
</dbReference>
<feature type="domain" description="Band 7" evidence="6">
    <location>
        <begin position="21"/>
        <end position="185"/>
    </location>
</feature>
<evidence type="ECO:0000256" key="1">
    <source>
        <dbReference type="ARBA" id="ARBA00007161"/>
    </source>
</evidence>
<keyword evidence="3" id="KW-0175">Coiled coil</keyword>
<evidence type="ECO:0000259" key="6">
    <source>
        <dbReference type="Pfam" id="PF01145"/>
    </source>
</evidence>
<comment type="subcellular location">
    <subcellularLocation>
        <location evidence="5">Cell membrane</location>
        <topology evidence="5">Lipid-anchor</topology>
    </subcellularLocation>
    <subcellularLocation>
        <location evidence="5">Membrane</location>
        <location evidence="5">Caveola</location>
    </subcellularLocation>
</comment>
<name>A0AAN7FC27_QUERU</name>
<dbReference type="InterPro" id="IPR036013">
    <property type="entry name" value="Band_7/SPFH_dom_sf"/>
</dbReference>
<sequence>MIWKTAGASEYLAITGWGITDIRLAKKSWVFPGQRCTRLDLSPVNYTFEVQGMSAEKLPFVLPAVFTIGPRVDDMDSLLLYAMLMSEHDKRSKHVDELVQGVIEGETRVLAASMTMEQIFKGTKEFKKEVFEKVQLELNQFGLLIYNANVKQLVDVPGHEYFSYLGQKTQMEAANQAKIDVAEAKKKGEIGAKERQGLTSQNAAKIDAETKIITTQRLGDAQKEEINVKTSVELYKNQKEAELVKSKAELATKNAGWSQASQLAEVESAKAVAIREAELQTEVEKKKALNQTEKLRAELLSKAAVEYEIKVQEANWDLYKKQKAAEAVLYEAQKAAEAQKVSADANFYARQQAAESELYAKKKEAEGITALAQAEGFYLNTLLKQLGGNYTELRDYMMVNKNMYQDIARINAQAVNGMQPKISVWSNGKGGEDGANGAMKDVAGVYSMLPPLLKTVHEQTGMLPPAWLATLSDVTHESN</sequence>
<protein>
    <recommendedName>
        <fullName evidence="5">Flotillin-like</fullName>
    </recommendedName>
</protein>
<dbReference type="PANTHER" id="PTHR13806">
    <property type="entry name" value="FLOTILLIN-RELATED"/>
    <property type="match status" value="1"/>
</dbReference>
<dbReference type="SUPFAM" id="SSF117892">
    <property type="entry name" value="Band 7/SPFH domain"/>
    <property type="match status" value="1"/>
</dbReference>
<evidence type="ECO:0000256" key="4">
    <source>
        <dbReference type="ARBA" id="ARBA00023136"/>
    </source>
</evidence>
<dbReference type="Pfam" id="PF01145">
    <property type="entry name" value="Band_7"/>
    <property type="match status" value="1"/>
</dbReference>
<dbReference type="Gene3D" id="3.30.479.30">
    <property type="entry name" value="Band 7 domain"/>
    <property type="match status" value="1"/>
</dbReference>